<dbReference type="EMBL" id="CAJVPT010002573">
    <property type="protein sequence ID" value="CAG8483615.1"/>
    <property type="molecule type" value="Genomic_DNA"/>
</dbReference>
<keyword evidence="2" id="KW-1185">Reference proteome</keyword>
<evidence type="ECO:0000313" key="1">
    <source>
        <dbReference type="EMBL" id="CAG8483615.1"/>
    </source>
</evidence>
<reference evidence="1" key="1">
    <citation type="submission" date="2021-06" db="EMBL/GenBank/DDBJ databases">
        <authorList>
            <person name="Kallberg Y."/>
            <person name="Tangrot J."/>
            <person name="Rosling A."/>
        </authorList>
    </citation>
    <scope>NUCLEOTIDE SEQUENCE</scope>
    <source>
        <strain evidence="1">CL356</strain>
    </source>
</reference>
<sequence>MTTVAHSLSMATWSFHHAEKRAGLVGNRNFFKNYDKGDAITRKNTQERLFDNSHSRNSFGSGSVRGEDVNKRPPNRRSHHTTQTMQPTKTSATTHEGQKFTYPRKSCKKCVIRATAPNSSGTSTPVTTTTTITATVTAVSTPTSSFRGDPCPTQCGSPQCFCDAEKPLCFVNASGFTCNTLSTVGWHIDNSGLSFINANLNGLNEQCNSFVPPVNDADRQNLIDLLSVTAFGKANRNVSGIWTDPFDFLGDCNSGFFCDTGYTSNVMTDKTQPLKGTCMVKLGLGSACLSVNQCDTQRCVNQSDLSSPTATAAVVEAANGSETTSTFICARLTDKTLPLTELGSNVNTSGTFLSNTAEIALLSIGCVLVAFFIGLLILRIRKCIKAANNNTNNTGRNDETNMYVNNSEKSRCFLERFRGRSHNYKQNQPISTVDGTTTITTISSNNESQTNSSSNDTFTRWNFGRNFVAKHLSALRIGLNNGLANLRFSIRPRSSTNNGEMRFSIVPGGSDSDGTSGDRRVQVNVDDGGVRSSLLTNASDTLSVLLPPPPSFHNRLSRDDMFGNKNNENAQNDHEFSNDTSRYSSIGIYSAGYTSGTSNEGGYDYSTFGELYNNLNINLNGNITTLAPTSQNAHNSYNSGIQSSGIGSANESLVMLSSGSLNDLGFGGNGRSDRSDGSNQGGIYEIEVINEDTGGIDIDDVRSGEQYDIPFRISMNAPSVEGLNDPVFGGNGRSDRSDGSNQGDIYEIAVINEDTGGINIDDVRNDEQYDTQNVPFRISMNAPSVEGLNDPVFGGNGRSDRSDGSNKGGIYEIEVINEDTGGIDIDNVRNDEQYDTQNVPFRISMNAPSLEVIEMTNPNFDRFSKRVSNNSIFIANVGEDYSTENLEDEKYIAQVKLYEGLQLIEELLMDDEFQKQEECERKEYLEQQLQEIKQQEMEAEERQRELEAIKLSENNLRELERLSKIQDDNFTENLTSETRAEESMEGAGVGESRNSRGIGIRNSRASCNSDDSDIHGGMLGESP</sequence>
<comment type="caution">
    <text evidence="1">The sequence shown here is derived from an EMBL/GenBank/DDBJ whole genome shotgun (WGS) entry which is preliminary data.</text>
</comment>
<accession>A0ACA9KNE6</accession>
<name>A0ACA9KNE6_9GLOM</name>
<proteinExistence type="predicted"/>
<evidence type="ECO:0000313" key="2">
    <source>
        <dbReference type="Proteomes" id="UP000789525"/>
    </source>
</evidence>
<dbReference type="Proteomes" id="UP000789525">
    <property type="component" value="Unassembled WGS sequence"/>
</dbReference>
<organism evidence="1 2">
    <name type="scientific">Acaulospora colombiana</name>
    <dbReference type="NCBI Taxonomy" id="27376"/>
    <lineage>
        <taxon>Eukaryota</taxon>
        <taxon>Fungi</taxon>
        <taxon>Fungi incertae sedis</taxon>
        <taxon>Mucoromycota</taxon>
        <taxon>Glomeromycotina</taxon>
        <taxon>Glomeromycetes</taxon>
        <taxon>Diversisporales</taxon>
        <taxon>Acaulosporaceae</taxon>
        <taxon>Acaulospora</taxon>
    </lineage>
</organism>
<gene>
    <name evidence="1" type="ORF">ACOLOM_LOCUS2084</name>
</gene>
<protein>
    <submittedName>
        <fullName evidence="1">9174_t:CDS:1</fullName>
    </submittedName>
</protein>